<proteinExistence type="predicted"/>
<reference evidence="2 3" key="1">
    <citation type="submission" date="2018-05" db="EMBL/GenBank/DDBJ databases">
        <title>Lujinxingia marina gen. nov. sp. nov., a new facultative anaerobic member of the class Deltaproteobacteria, and proposal of Lujinxingaceae fam. nov.</title>
        <authorList>
            <person name="Li C.-M."/>
        </authorList>
    </citation>
    <scope>NUCLEOTIDE SEQUENCE [LARGE SCALE GENOMIC DNA]</scope>
    <source>
        <strain evidence="2 3">B210</strain>
    </source>
</reference>
<comment type="caution">
    <text evidence="2">The sequence shown here is derived from an EMBL/GenBank/DDBJ whole genome shotgun (WGS) entry which is preliminary data.</text>
</comment>
<protein>
    <recommendedName>
        <fullName evidence="4">PhnA-like protein</fullName>
    </recommendedName>
</protein>
<keyword evidence="1" id="KW-0472">Membrane</keyword>
<feature type="transmembrane region" description="Helical" evidence="1">
    <location>
        <begin position="120"/>
        <end position="146"/>
    </location>
</feature>
<dbReference type="RefSeq" id="WP_111727968.1">
    <property type="nucleotide sequence ID" value="NZ_QHKO01000001.1"/>
</dbReference>
<keyword evidence="1" id="KW-1133">Transmembrane helix</keyword>
<evidence type="ECO:0000313" key="3">
    <source>
        <dbReference type="Proteomes" id="UP000249169"/>
    </source>
</evidence>
<dbReference type="EMBL" id="QHKO01000001">
    <property type="protein sequence ID" value="RAL24796.1"/>
    <property type="molecule type" value="Genomic_DNA"/>
</dbReference>
<organism evidence="2 3">
    <name type="scientific">Lujinxingia litoralis</name>
    <dbReference type="NCBI Taxonomy" id="2211119"/>
    <lineage>
        <taxon>Bacteria</taxon>
        <taxon>Deltaproteobacteria</taxon>
        <taxon>Bradymonadales</taxon>
        <taxon>Lujinxingiaceae</taxon>
        <taxon>Lujinxingia</taxon>
    </lineage>
</organism>
<keyword evidence="1" id="KW-0812">Transmembrane</keyword>
<sequence length="253" mass="26288">MANKEQGSGQEYGTEPPSGAHAYQEDVVMEAIAANRVDRPVSQVRWGAIISGVFVTFVSLTLLNVLGLAIGAATFDAFNGNQALGLGTAIWWTISALISLFFGGWVAGRLSGVHHRQESLLHGVVTWAVAMVSMFFVVTTAVGSVIGGAFSVIARGLIASTAASGMLGQLEAQAAQLGLTGEQLDQLQTSAMVASQEASTALATASFWAFVVILLGGLACALGSSLASASLSEEEVIERGGVRAQRHLRPREV</sequence>
<dbReference type="AlphaFoldDB" id="A0A328CAT9"/>
<feature type="transmembrane region" description="Helical" evidence="1">
    <location>
        <begin position="46"/>
        <end position="70"/>
    </location>
</feature>
<dbReference type="Proteomes" id="UP000249169">
    <property type="component" value="Unassembled WGS sequence"/>
</dbReference>
<keyword evidence="3" id="KW-1185">Reference proteome</keyword>
<evidence type="ECO:0008006" key="4">
    <source>
        <dbReference type="Google" id="ProtNLM"/>
    </source>
</evidence>
<accession>A0A328CAT9</accession>
<feature type="transmembrane region" description="Helical" evidence="1">
    <location>
        <begin position="207"/>
        <end position="229"/>
    </location>
</feature>
<gene>
    <name evidence="2" type="ORF">DL240_00875</name>
</gene>
<dbReference type="OrthoDB" id="508787at2"/>
<evidence type="ECO:0000256" key="1">
    <source>
        <dbReference type="SAM" id="Phobius"/>
    </source>
</evidence>
<name>A0A328CAT9_9DELT</name>
<evidence type="ECO:0000313" key="2">
    <source>
        <dbReference type="EMBL" id="RAL24796.1"/>
    </source>
</evidence>
<feature type="transmembrane region" description="Helical" evidence="1">
    <location>
        <begin position="90"/>
        <end position="108"/>
    </location>
</feature>